<feature type="compositionally biased region" description="Low complexity" evidence="2">
    <location>
        <begin position="308"/>
        <end position="323"/>
    </location>
</feature>
<organism evidence="3 4">
    <name type="scientific">Jaapia argillacea MUCL 33604</name>
    <dbReference type="NCBI Taxonomy" id="933084"/>
    <lineage>
        <taxon>Eukaryota</taxon>
        <taxon>Fungi</taxon>
        <taxon>Dikarya</taxon>
        <taxon>Basidiomycota</taxon>
        <taxon>Agaricomycotina</taxon>
        <taxon>Agaricomycetes</taxon>
        <taxon>Agaricomycetidae</taxon>
        <taxon>Jaapiales</taxon>
        <taxon>Jaapiaceae</taxon>
        <taxon>Jaapia</taxon>
    </lineage>
</organism>
<sequence>MDLPQAVRDDLQTLVDVIARLQHDIAVAEQESAREKALFLAQITQLRAERDRAREGLQVARNQNAELNLRLQSHQPELDRAIGERDAVLRKLHNSRQLIRDLIAERTAPLAAVGDAQVQGVPPRGEVPSQKQSDSEYTVDSQISFSAPGPSGRPEASTTSQADTRGEGSSRRAADKPSVPTERTHTPPALYPPKREDSFVLVESPPPTERSSDNGSSQRTVRPGHPSGRSSNLSGEERRPLHTDKGKGRVPTGVTETPPAGEPSTSTHPRTRLDPHSRRSHRLPAADVEALSSSAERQVSLPRESRVSRPSPSASTSAASGSRPRSRGRFIEIDFAHSNLRQKHPPKCVPSIEGPFVSAHFIDRLDFDEETIHNLEGLRYIKEHCPRVHIEGELVFIYNPLFLESQEPQASFFADWGPRIVNQRIATSLLSGDERSRVLHTFVFPVRQKNEWYYVGALTWTEVEMGSIWEVLSPKAKDQFGSILNDRWRDGPDSLEIARQIEEGELGQLTFRLEWNSNNEPKTRSLAHRLRAVETPNSQTE</sequence>
<accession>A0A067QBH4</accession>
<evidence type="ECO:0000256" key="2">
    <source>
        <dbReference type="SAM" id="MobiDB-lite"/>
    </source>
</evidence>
<evidence type="ECO:0000313" key="3">
    <source>
        <dbReference type="EMBL" id="KDQ64334.1"/>
    </source>
</evidence>
<feature type="compositionally biased region" description="Basic and acidic residues" evidence="2">
    <location>
        <begin position="164"/>
        <end position="175"/>
    </location>
</feature>
<proteinExistence type="predicted"/>
<feature type="compositionally biased region" description="Polar residues" evidence="2">
    <location>
        <begin position="129"/>
        <end position="145"/>
    </location>
</feature>
<reference evidence="4" key="1">
    <citation type="journal article" date="2014" name="Proc. Natl. Acad. Sci. U.S.A.">
        <title>Extensive sampling of basidiomycete genomes demonstrates inadequacy of the white-rot/brown-rot paradigm for wood decay fungi.</title>
        <authorList>
            <person name="Riley R."/>
            <person name="Salamov A.A."/>
            <person name="Brown D.W."/>
            <person name="Nagy L.G."/>
            <person name="Floudas D."/>
            <person name="Held B.W."/>
            <person name="Levasseur A."/>
            <person name="Lombard V."/>
            <person name="Morin E."/>
            <person name="Otillar R."/>
            <person name="Lindquist E.A."/>
            <person name="Sun H."/>
            <person name="LaButti K.M."/>
            <person name="Schmutz J."/>
            <person name="Jabbour D."/>
            <person name="Luo H."/>
            <person name="Baker S.E."/>
            <person name="Pisabarro A.G."/>
            <person name="Walton J.D."/>
            <person name="Blanchette R.A."/>
            <person name="Henrissat B."/>
            <person name="Martin F."/>
            <person name="Cullen D."/>
            <person name="Hibbett D.S."/>
            <person name="Grigoriev I.V."/>
        </authorList>
    </citation>
    <scope>NUCLEOTIDE SEQUENCE [LARGE SCALE GENOMIC DNA]</scope>
    <source>
        <strain evidence="4">MUCL 33604</strain>
    </source>
</reference>
<dbReference type="EMBL" id="KL197709">
    <property type="protein sequence ID" value="KDQ64334.1"/>
    <property type="molecule type" value="Genomic_DNA"/>
</dbReference>
<dbReference type="OrthoDB" id="2985494at2759"/>
<dbReference type="HOGENOM" id="CLU_523791_0_0_1"/>
<dbReference type="AlphaFoldDB" id="A0A067QBH4"/>
<gene>
    <name evidence="3" type="ORF">JAAARDRAFT_201690</name>
</gene>
<keyword evidence="4" id="KW-1185">Reference proteome</keyword>
<protein>
    <submittedName>
        <fullName evidence="3">Uncharacterized protein</fullName>
    </submittedName>
</protein>
<feature type="compositionally biased region" description="Basic and acidic residues" evidence="2">
    <location>
        <begin position="235"/>
        <end position="247"/>
    </location>
</feature>
<feature type="region of interest" description="Disordered" evidence="2">
    <location>
        <begin position="114"/>
        <end position="328"/>
    </location>
</feature>
<feature type="coiled-coil region" evidence="1">
    <location>
        <begin position="11"/>
        <end position="70"/>
    </location>
</feature>
<evidence type="ECO:0000313" key="4">
    <source>
        <dbReference type="Proteomes" id="UP000027265"/>
    </source>
</evidence>
<name>A0A067QBH4_9AGAM</name>
<dbReference type="InParanoid" id="A0A067QBH4"/>
<evidence type="ECO:0000256" key="1">
    <source>
        <dbReference type="SAM" id="Coils"/>
    </source>
</evidence>
<keyword evidence="1" id="KW-0175">Coiled coil</keyword>
<dbReference type="Proteomes" id="UP000027265">
    <property type="component" value="Unassembled WGS sequence"/>
</dbReference>